<dbReference type="OrthoDB" id="427717at2759"/>
<organism evidence="2 3">
    <name type="scientific">Symbiodinium microadriaticum</name>
    <name type="common">Dinoflagellate</name>
    <name type="synonym">Zooxanthella microadriatica</name>
    <dbReference type="NCBI Taxonomy" id="2951"/>
    <lineage>
        <taxon>Eukaryota</taxon>
        <taxon>Sar</taxon>
        <taxon>Alveolata</taxon>
        <taxon>Dinophyceae</taxon>
        <taxon>Suessiales</taxon>
        <taxon>Symbiodiniaceae</taxon>
        <taxon>Symbiodinium</taxon>
    </lineage>
</organism>
<dbReference type="Gene3D" id="3.30.70.1230">
    <property type="entry name" value="Nucleotide cyclase"/>
    <property type="match status" value="1"/>
</dbReference>
<keyword evidence="3" id="KW-1185">Reference proteome</keyword>
<name>A0A1Q9DHK5_SYMMI</name>
<reference evidence="2 3" key="1">
    <citation type="submission" date="2016-02" db="EMBL/GenBank/DDBJ databases">
        <title>Genome analysis of coral dinoflagellate symbionts highlights evolutionary adaptations to a symbiotic lifestyle.</title>
        <authorList>
            <person name="Aranda M."/>
            <person name="Li Y."/>
            <person name="Liew Y.J."/>
            <person name="Baumgarten S."/>
            <person name="Simakov O."/>
            <person name="Wilson M."/>
            <person name="Piel J."/>
            <person name="Ashoor H."/>
            <person name="Bougouffa S."/>
            <person name="Bajic V.B."/>
            <person name="Ryu T."/>
            <person name="Ravasi T."/>
            <person name="Bayer T."/>
            <person name="Micklem G."/>
            <person name="Kim H."/>
            <person name="Bhak J."/>
            <person name="Lajeunesse T.C."/>
            <person name="Voolstra C.R."/>
        </authorList>
    </citation>
    <scope>NUCLEOTIDE SEQUENCE [LARGE SCALE GENOMIC DNA]</scope>
    <source>
        <strain evidence="2 3">CCMP2467</strain>
    </source>
</reference>
<dbReference type="InterPro" id="IPR029787">
    <property type="entry name" value="Nucleotide_cyclase"/>
</dbReference>
<protein>
    <submittedName>
        <fullName evidence="2">Uncharacterized protein</fullName>
    </submittedName>
</protein>
<dbReference type="AlphaFoldDB" id="A0A1Q9DHK5"/>
<sequence length="397" mass="42775">MFRPSSSCVLRITMSKFTTRLSSIEAGCNEWLKKPFNKEVLARTSDTSRAFLVIAVRLIEARNICEVIFMMVSDTDNGAVGEEEEQQHSSSDSSDEPGGSIAKSSTHEPGSALAAACRSGTAQEEDERGSSGDFSLRKPSGTSVQQLVCGEVIEPQRCPNAAVLTASLQAQDITEDVLTEQCRIDEFTCEQYINRQGVDDVESDVFMDAMGFLAELGASFVAISGLQGTPGHEIQLVRFALAMRDRLDELRKALSSAGEVSQLSLAIGLDMGKATRLVLGRLSPHAEVSASVALQLRARPSLNHDHAVLACGEFFGLLDVEYGLHCGYRGKVTITGPAMRKARQTRDKRQSGGGFNQAEKMCAVVIRLLCDEAGIQTSRQALSGAAVSGKLRSAGWY</sequence>
<comment type="caution">
    <text evidence="2">The sequence shown here is derived from an EMBL/GenBank/DDBJ whole genome shotgun (WGS) entry which is preliminary data.</text>
</comment>
<accession>A0A1Q9DHK5</accession>
<proteinExistence type="predicted"/>
<feature type="region of interest" description="Disordered" evidence="1">
    <location>
        <begin position="79"/>
        <end position="140"/>
    </location>
</feature>
<dbReference type="SUPFAM" id="SSF55073">
    <property type="entry name" value="Nucleotide cyclase"/>
    <property type="match status" value="1"/>
</dbReference>
<gene>
    <name evidence="2" type="ORF">AK812_SmicGene23275</name>
</gene>
<dbReference type="Proteomes" id="UP000186817">
    <property type="component" value="Unassembled WGS sequence"/>
</dbReference>
<evidence type="ECO:0000313" key="2">
    <source>
        <dbReference type="EMBL" id="OLP94664.1"/>
    </source>
</evidence>
<evidence type="ECO:0000256" key="1">
    <source>
        <dbReference type="SAM" id="MobiDB-lite"/>
    </source>
</evidence>
<evidence type="ECO:0000313" key="3">
    <source>
        <dbReference type="Proteomes" id="UP000186817"/>
    </source>
</evidence>
<dbReference type="EMBL" id="LSRX01000533">
    <property type="protein sequence ID" value="OLP94664.1"/>
    <property type="molecule type" value="Genomic_DNA"/>
</dbReference>